<feature type="domain" description="Diacylglycerol glucosyltransferase N-terminal" evidence="5">
    <location>
        <begin position="124"/>
        <end position="276"/>
    </location>
</feature>
<feature type="transmembrane region" description="Helical" evidence="4">
    <location>
        <begin position="12"/>
        <end position="31"/>
    </location>
</feature>
<dbReference type="InterPro" id="IPR050519">
    <property type="entry name" value="Glycosyltransf_28_UgtP"/>
</dbReference>
<organism evidence="6 7">
    <name type="scientific">Nocardioides panaciterrulae</name>
    <dbReference type="NCBI Taxonomy" id="661492"/>
    <lineage>
        <taxon>Bacteria</taxon>
        <taxon>Bacillati</taxon>
        <taxon>Actinomycetota</taxon>
        <taxon>Actinomycetes</taxon>
        <taxon>Propionibacteriales</taxon>
        <taxon>Nocardioidaceae</taxon>
        <taxon>Nocardioides</taxon>
    </lineage>
</organism>
<keyword evidence="7" id="KW-1185">Reference proteome</keyword>
<gene>
    <name evidence="6" type="ORF">BJZ21_000994</name>
</gene>
<comment type="similarity">
    <text evidence="1">Belongs to the glycosyltransferase 28 family.</text>
</comment>
<sequence length="469" mass="48752">MPVPVASRRRSLRPVEVLVTATVVFAVGYAVDLSSSDLLQDTGAAGHDPVVARLLALVLALVVTVAGLAAGTSFRAAAPRRSLHAPSGLRVPLAQIDGHPAVAVHLPAGPLGVHVISGSFGAGHDSAAQEISWRLVEAGHRVQVWDVVDFFPARVGPLVRWLYLEQLDLSPRSWGLLLRHLQPGTLLHRCVVGAVSALPARRIRRLTGTGTDLVVSTHPFASQALGRLRRRGQLGAPALTYLTDASVHPLWVHPGIDLHLAHQEVAAAQARALGARVELVTALVPKGCDVPLTAAERAAVRARAGLPLDAPVVLVVGGSLGIGELTESARDIAATGLAVPVVVTGRNEALHERLRSVPGIVSLGWRDDLEELIKAADVVVQNSGGFTSLQTLAAGTPLISYRDLPGHGTTNAEALAAAGAATFVRDPADLAPALEAALARGRAGGSETPVHRALLEVLFPPARTPVGAA</sequence>
<keyword evidence="4" id="KW-1133">Transmembrane helix</keyword>
<keyword evidence="3 6" id="KW-0808">Transferase</keyword>
<dbReference type="InterPro" id="IPR009695">
    <property type="entry name" value="Diacylglyc_glucosyltr_N"/>
</dbReference>
<evidence type="ECO:0000259" key="5">
    <source>
        <dbReference type="Pfam" id="PF06925"/>
    </source>
</evidence>
<comment type="caution">
    <text evidence="6">The sequence shown here is derived from an EMBL/GenBank/DDBJ whole genome shotgun (WGS) entry which is preliminary data.</text>
</comment>
<dbReference type="EMBL" id="JACCBG010000001">
    <property type="protein sequence ID" value="NYD40911.1"/>
    <property type="molecule type" value="Genomic_DNA"/>
</dbReference>
<keyword evidence="4" id="KW-0472">Membrane</keyword>
<evidence type="ECO:0000313" key="6">
    <source>
        <dbReference type="EMBL" id="NYD40911.1"/>
    </source>
</evidence>
<proteinExistence type="inferred from homology"/>
<accession>A0A7Y9JA99</accession>
<keyword evidence="2" id="KW-0328">Glycosyltransferase</keyword>
<evidence type="ECO:0000313" key="7">
    <source>
        <dbReference type="Proteomes" id="UP000535511"/>
    </source>
</evidence>
<evidence type="ECO:0000256" key="2">
    <source>
        <dbReference type="ARBA" id="ARBA00022676"/>
    </source>
</evidence>
<dbReference type="AlphaFoldDB" id="A0A7Y9JA99"/>
<name>A0A7Y9JA99_9ACTN</name>
<dbReference type="GO" id="GO:0016758">
    <property type="term" value="F:hexosyltransferase activity"/>
    <property type="evidence" value="ECO:0007669"/>
    <property type="project" value="InterPro"/>
</dbReference>
<dbReference type="PANTHER" id="PTHR43025">
    <property type="entry name" value="MONOGALACTOSYLDIACYLGLYCEROL SYNTHASE"/>
    <property type="match status" value="1"/>
</dbReference>
<dbReference type="GO" id="GO:0016020">
    <property type="term" value="C:membrane"/>
    <property type="evidence" value="ECO:0007669"/>
    <property type="project" value="GOC"/>
</dbReference>
<evidence type="ECO:0000256" key="3">
    <source>
        <dbReference type="ARBA" id="ARBA00022679"/>
    </source>
</evidence>
<dbReference type="Pfam" id="PF13692">
    <property type="entry name" value="Glyco_trans_1_4"/>
    <property type="match status" value="1"/>
</dbReference>
<dbReference type="Proteomes" id="UP000535511">
    <property type="component" value="Unassembled WGS sequence"/>
</dbReference>
<feature type="transmembrane region" description="Helical" evidence="4">
    <location>
        <begin position="51"/>
        <end position="71"/>
    </location>
</feature>
<evidence type="ECO:0000256" key="1">
    <source>
        <dbReference type="ARBA" id="ARBA00006962"/>
    </source>
</evidence>
<dbReference type="RefSeq" id="WP_179662733.1">
    <property type="nucleotide sequence ID" value="NZ_JACCBG010000001.1"/>
</dbReference>
<dbReference type="Gene3D" id="3.40.50.2000">
    <property type="entry name" value="Glycogen Phosphorylase B"/>
    <property type="match status" value="1"/>
</dbReference>
<dbReference type="Pfam" id="PF06925">
    <property type="entry name" value="MGDG_synth"/>
    <property type="match status" value="1"/>
</dbReference>
<dbReference type="PANTHER" id="PTHR43025:SF3">
    <property type="entry name" value="MONOGALACTOSYLDIACYLGLYCEROL SYNTHASE 1, CHLOROPLASTIC"/>
    <property type="match status" value="1"/>
</dbReference>
<keyword evidence="4" id="KW-0812">Transmembrane</keyword>
<reference evidence="6 7" key="1">
    <citation type="submission" date="2020-07" db="EMBL/GenBank/DDBJ databases">
        <title>Sequencing the genomes of 1000 actinobacteria strains.</title>
        <authorList>
            <person name="Klenk H.-P."/>
        </authorList>
    </citation>
    <scope>NUCLEOTIDE SEQUENCE [LARGE SCALE GENOMIC DNA]</scope>
    <source>
        <strain evidence="6 7">DSM 21350</strain>
    </source>
</reference>
<protein>
    <submittedName>
        <fullName evidence="6">UDP-N-acetylglucosamine:LPS N-acetylglucosamine transferase</fullName>
    </submittedName>
</protein>
<evidence type="ECO:0000256" key="4">
    <source>
        <dbReference type="SAM" id="Phobius"/>
    </source>
</evidence>
<dbReference type="GO" id="GO:0009247">
    <property type="term" value="P:glycolipid biosynthetic process"/>
    <property type="evidence" value="ECO:0007669"/>
    <property type="project" value="InterPro"/>
</dbReference>
<dbReference type="SUPFAM" id="SSF53756">
    <property type="entry name" value="UDP-Glycosyltransferase/glycogen phosphorylase"/>
    <property type="match status" value="1"/>
</dbReference>